<dbReference type="PANTHER" id="PTHR46609:SF8">
    <property type="entry name" value="YQAJ VIRAL RECOMBINASE DOMAIN-CONTAINING PROTEIN"/>
    <property type="match status" value="1"/>
</dbReference>
<organism evidence="2">
    <name type="scientific">uncultured Caudovirales phage</name>
    <dbReference type="NCBI Taxonomy" id="2100421"/>
    <lineage>
        <taxon>Viruses</taxon>
        <taxon>Duplodnaviria</taxon>
        <taxon>Heunggongvirae</taxon>
        <taxon>Uroviricota</taxon>
        <taxon>Caudoviricetes</taxon>
        <taxon>Peduoviridae</taxon>
        <taxon>Maltschvirus</taxon>
        <taxon>Maltschvirus maltsch</taxon>
    </lineage>
</organism>
<sequence>MIEIEQRTEDWFAARLGKVTASSLYKVLAKTKTGYGADRGNYMTQLVLERVTGNKAESYTNASMQWGIDQEPFARAAYEASRGVMVDEVGFIPHPVIEAAGASPDGLVGDDGMVEIKCPDSKTALECWLSDTPVEGKYFAQMQWQMRCADRSWCDYVVFDPRMPTKAQLFVIRVQRDDEWLTVAEAEVVKFLAEVDAKVAALKKIIGE</sequence>
<accession>A0A6J5NM36</accession>
<dbReference type="Pfam" id="PF09588">
    <property type="entry name" value="YqaJ"/>
    <property type="match status" value="1"/>
</dbReference>
<dbReference type="PANTHER" id="PTHR46609">
    <property type="entry name" value="EXONUCLEASE, PHAGE-TYPE/RECB, C-TERMINAL DOMAIN-CONTAINING PROTEIN"/>
    <property type="match status" value="1"/>
</dbReference>
<keyword evidence="2" id="KW-0378">Hydrolase</keyword>
<dbReference type="InterPro" id="IPR011335">
    <property type="entry name" value="Restrct_endonuc-II-like"/>
</dbReference>
<keyword evidence="2" id="KW-0540">Nuclease</keyword>
<dbReference type="NCBIfam" id="TIGR03033">
    <property type="entry name" value="phage_rel_nuc"/>
    <property type="match status" value="1"/>
</dbReference>
<proteinExistence type="predicted"/>
<dbReference type="CDD" id="cd22343">
    <property type="entry name" value="PDDEXK_lambda_exonuclease-like"/>
    <property type="match status" value="1"/>
</dbReference>
<evidence type="ECO:0000313" key="2">
    <source>
        <dbReference type="EMBL" id="CAB4160890.1"/>
    </source>
</evidence>
<dbReference type="GO" id="GO:0004519">
    <property type="term" value="F:endonuclease activity"/>
    <property type="evidence" value="ECO:0007669"/>
    <property type="project" value="UniProtKB-KW"/>
</dbReference>
<protein>
    <submittedName>
        <fullName evidence="2">Phage_rel_nuc, putative phage-type endonuclease</fullName>
    </submittedName>
</protein>
<dbReference type="InterPro" id="IPR051703">
    <property type="entry name" value="NF-kappa-B_Signaling_Reg"/>
</dbReference>
<keyword evidence="2" id="KW-0255">Endonuclease</keyword>
<name>A0A6J5NM36_9CAUD</name>
<evidence type="ECO:0000259" key="1">
    <source>
        <dbReference type="Pfam" id="PF09588"/>
    </source>
</evidence>
<dbReference type="InterPro" id="IPR019080">
    <property type="entry name" value="YqaJ_viral_recombinase"/>
</dbReference>
<dbReference type="EMBL" id="LR796699">
    <property type="protein sequence ID" value="CAB4160890.1"/>
    <property type="molecule type" value="Genomic_DNA"/>
</dbReference>
<dbReference type="SUPFAM" id="SSF52980">
    <property type="entry name" value="Restriction endonuclease-like"/>
    <property type="match status" value="1"/>
</dbReference>
<dbReference type="InterPro" id="IPR011604">
    <property type="entry name" value="PDDEXK-like_dom_sf"/>
</dbReference>
<reference evidence="2" key="1">
    <citation type="submission" date="2020-04" db="EMBL/GenBank/DDBJ databases">
        <authorList>
            <person name="Chiriac C."/>
            <person name="Salcher M."/>
            <person name="Ghai R."/>
            <person name="Kavagutti S V."/>
        </authorList>
    </citation>
    <scope>NUCLEOTIDE SEQUENCE</scope>
</reference>
<dbReference type="Gene3D" id="3.90.320.10">
    <property type="match status" value="1"/>
</dbReference>
<dbReference type="InterPro" id="IPR017482">
    <property type="entry name" value="Lambda-type_endonuclease"/>
</dbReference>
<feature type="domain" description="YqaJ viral recombinase" evidence="1">
    <location>
        <begin position="10"/>
        <end position="151"/>
    </location>
</feature>
<gene>
    <name evidence="2" type="ORF">UFOVP766_18</name>
</gene>